<dbReference type="EC" id="3.2.1.51" evidence="3"/>
<dbReference type="InterPro" id="IPR000933">
    <property type="entry name" value="Glyco_hydro_29"/>
</dbReference>
<proteinExistence type="inferred from homology"/>
<comment type="function">
    <text evidence="1">Alpha-L-fucosidase is responsible for hydrolyzing the alpha-1,6-linked fucose joined to the reducing-end N-acetylglucosamine of the carbohydrate moieties of glycoproteins.</text>
</comment>
<dbReference type="SMART" id="SM00812">
    <property type="entry name" value="Alpha_L_fucos"/>
    <property type="match status" value="1"/>
</dbReference>
<dbReference type="Pfam" id="PF01120">
    <property type="entry name" value="Alpha_L_fucos"/>
    <property type="match status" value="1"/>
</dbReference>
<evidence type="ECO:0000256" key="1">
    <source>
        <dbReference type="ARBA" id="ARBA00004071"/>
    </source>
</evidence>
<evidence type="ECO:0000256" key="3">
    <source>
        <dbReference type="ARBA" id="ARBA00012662"/>
    </source>
</evidence>
<dbReference type="SUPFAM" id="SSF51445">
    <property type="entry name" value="(Trans)glycosidases"/>
    <property type="match status" value="1"/>
</dbReference>
<keyword evidence="4 7" id="KW-0732">Signal</keyword>
<keyword evidence="10" id="KW-1185">Reference proteome</keyword>
<dbReference type="PANTHER" id="PTHR10030:SF37">
    <property type="entry name" value="ALPHA-L-FUCOSIDASE-RELATED"/>
    <property type="match status" value="1"/>
</dbReference>
<evidence type="ECO:0000256" key="4">
    <source>
        <dbReference type="ARBA" id="ARBA00022729"/>
    </source>
</evidence>
<comment type="caution">
    <text evidence="9">The sequence shown here is derived from an EMBL/GenBank/DDBJ whole genome shotgun (WGS) entry which is preliminary data.</text>
</comment>
<dbReference type="InterPro" id="IPR057739">
    <property type="entry name" value="Glyco_hydro_29_N"/>
</dbReference>
<name>A0A5J5IK26_9BACT</name>
<evidence type="ECO:0000313" key="9">
    <source>
        <dbReference type="EMBL" id="KAA9040898.1"/>
    </source>
</evidence>
<evidence type="ECO:0000256" key="7">
    <source>
        <dbReference type="SAM" id="SignalP"/>
    </source>
</evidence>
<dbReference type="PANTHER" id="PTHR10030">
    <property type="entry name" value="ALPHA-L-FUCOSIDASE"/>
    <property type="match status" value="1"/>
</dbReference>
<gene>
    <name evidence="9" type="ORF">FW778_02345</name>
</gene>
<sequence>MTMKLLINIFAYASICLSCNCFAQNDVVTDNDSSHYNLNKPEREEWLQNTDDGLFIHFGVDVSLGIVISHSLVGASNDYAQRYFSELPAVFNPKKFDPDEIVTLAKLAGMKYIMFTTKHHSGFCMWDTKTTDFNVMNTPYHKDILREMVEATRRAGLQVGFYFSPEDFNFLYKHHLPISRDNVVMNHAVRKEYDDFTRKQCEELMTNYGKIDLLFIDGEPKEIVKETCWKLQPDILITRGALKTPEQMLPGVTMNEPWLSCITMGTAWQYQPTNDRYKSGTNLIELLIEARSKGGSLLLNIGPKANGEIADEQEGRLREMAAWYFVNREAVDSVRPWVITNEKNIWYTKSLDNKTVYVIVTDAASWKEGDRRSFTLHSVYAGAATKVSVLGQNSLIQEYRPGKDVSCMFNQTDTGLVLSVVKTQRIYDDHHWPNPVVIKIENVSPAIHAVQVNTLSAKSASNTKAILNGKVNNYRGDKNMRASFWYRVYNGQTEDLYAGPWIHSAKVPIGSNGDFRVTIDGLKKGLQYEFKPVVTYNLIDVPGDKKVWQQ</sequence>
<accession>A0A5J5IK26</accession>
<dbReference type="PRINTS" id="PR00741">
    <property type="entry name" value="GLHYDRLASE29"/>
</dbReference>
<dbReference type="InterPro" id="IPR017853">
    <property type="entry name" value="GH"/>
</dbReference>
<dbReference type="GO" id="GO:0004560">
    <property type="term" value="F:alpha-L-fucosidase activity"/>
    <property type="evidence" value="ECO:0007669"/>
    <property type="project" value="InterPro"/>
</dbReference>
<feature type="domain" description="Glycoside hydrolase family 29 N-terminal" evidence="8">
    <location>
        <begin position="34"/>
        <end position="328"/>
    </location>
</feature>
<evidence type="ECO:0000256" key="2">
    <source>
        <dbReference type="ARBA" id="ARBA00007951"/>
    </source>
</evidence>
<dbReference type="InterPro" id="IPR016286">
    <property type="entry name" value="FUC_metazoa-typ"/>
</dbReference>
<organism evidence="9 10">
    <name type="scientific">Ginsengibacter hankyongi</name>
    <dbReference type="NCBI Taxonomy" id="2607284"/>
    <lineage>
        <taxon>Bacteria</taxon>
        <taxon>Pseudomonadati</taxon>
        <taxon>Bacteroidota</taxon>
        <taxon>Chitinophagia</taxon>
        <taxon>Chitinophagales</taxon>
        <taxon>Chitinophagaceae</taxon>
        <taxon>Ginsengibacter</taxon>
    </lineage>
</organism>
<evidence type="ECO:0000256" key="5">
    <source>
        <dbReference type="ARBA" id="ARBA00022801"/>
    </source>
</evidence>
<dbReference type="Proteomes" id="UP000326903">
    <property type="component" value="Unassembled WGS sequence"/>
</dbReference>
<feature type="chain" id="PRO_5023825231" description="alpha-L-fucosidase" evidence="7">
    <location>
        <begin position="24"/>
        <end position="550"/>
    </location>
</feature>
<keyword evidence="5" id="KW-0378">Hydrolase</keyword>
<dbReference type="EMBL" id="VYQF01000001">
    <property type="protein sequence ID" value="KAA9040898.1"/>
    <property type="molecule type" value="Genomic_DNA"/>
</dbReference>
<dbReference type="GO" id="GO:0006004">
    <property type="term" value="P:fucose metabolic process"/>
    <property type="evidence" value="ECO:0007669"/>
    <property type="project" value="InterPro"/>
</dbReference>
<reference evidence="9 10" key="1">
    <citation type="submission" date="2019-09" db="EMBL/GenBank/DDBJ databases">
        <title>Draft genome sequence of Ginsengibacter sp. BR5-29.</title>
        <authorList>
            <person name="Im W.-T."/>
        </authorList>
    </citation>
    <scope>NUCLEOTIDE SEQUENCE [LARGE SCALE GENOMIC DNA]</scope>
    <source>
        <strain evidence="9 10">BR5-29</strain>
    </source>
</reference>
<dbReference type="AlphaFoldDB" id="A0A5J5IK26"/>
<dbReference type="GO" id="GO:0005764">
    <property type="term" value="C:lysosome"/>
    <property type="evidence" value="ECO:0007669"/>
    <property type="project" value="TreeGrafter"/>
</dbReference>
<feature type="signal peptide" evidence="7">
    <location>
        <begin position="1"/>
        <end position="23"/>
    </location>
</feature>
<evidence type="ECO:0000256" key="6">
    <source>
        <dbReference type="ARBA" id="ARBA00023295"/>
    </source>
</evidence>
<keyword evidence="6" id="KW-0326">Glycosidase</keyword>
<dbReference type="GO" id="GO:0016139">
    <property type="term" value="P:glycoside catabolic process"/>
    <property type="evidence" value="ECO:0007669"/>
    <property type="project" value="TreeGrafter"/>
</dbReference>
<dbReference type="Gene3D" id="3.20.20.80">
    <property type="entry name" value="Glycosidases"/>
    <property type="match status" value="1"/>
</dbReference>
<protein>
    <recommendedName>
        <fullName evidence="3">alpha-L-fucosidase</fullName>
        <ecNumber evidence="3">3.2.1.51</ecNumber>
    </recommendedName>
</protein>
<evidence type="ECO:0000313" key="10">
    <source>
        <dbReference type="Proteomes" id="UP000326903"/>
    </source>
</evidence>
<evidence type="ECO:0000259" key="8">
    <source>
        <dbReference type="Pfam" id="PF01120"/>
    </source>
</evidence>
<comment type="similarity">
    <text evidence="2">Belongs to the glycosyl hydrolase 29 family.</text>
</comment>